<dbReference type="PANTHER" id="PTHR43047">
    <property type="entry name" value="TWO-COMPONENT HISTIDINE PROTEIN KINASE"/>
    <property type="match status" value="1"/>
</dbReference>
<dbReference type="InterPro" id="IPR001789">
    <property type="entry name" value="Sig_transdc_resp-reg_receiver"/>
</dbReference>
<dbReference type="SMART" id="SM00387">
    <property type="entry name" value="HATPase_c"/>
    <property type="match status" value="1"/>
</dbReference>
<evidence type="ECO:0000313" key="10">
    <source>
        <dbReference type="EMBL" id="KAA6187762.1"/>
    </source>
</evidence>
<dbReference type="CDD" id="cd16922">
    <property type="entry name" value="HATPase_EvgS-ArcB-TorS-like"/>
    <property type="match status" value="1"/>
</dbReference>
<dbReference type="AlphaFoldDB" id="A0A5M8FVC1"/>
<evidence type="ECO:0000256" key="4">
    <source>
        <dbReference type="ARBA" id="ARBA00022679"/>
    </source>
</evidence>
<dbReference type="PROSITE" id="PS50110">
    <property type="entry name" value="RESPONSE_REGULATORY"/>
    <property type="match status" value="1"/>
</dbReference>
<reference evidence="10 11" key="1">
    <citation type="submission" date="2019-09" db="EMBL/GenBank/DDBJ databases">
        <title>Whole-genome sequence of the purple sulfur bacterium Thiohalocapsa marina DSM 19078.</title>
        <authorList>
            <person name="Kyndt J.A."/>
            <person name="Meyer T.E."/>
        </authorList>
    </citation>
    <scope>NUCLEOTIDE SEQUENCE [LARGE SCALE GENOMIC DNA]</scope>
    <source>
        <strain evidence="10 11">DSM 19078</strain>
    </source>
</reference>
<dbReference type="RefSeq" id="WP_150089326.1">
    <property type="nucleotide sequence ID" value="NZ_JBFUOH010000011.1"/>
</dbReference>
<dbReference type="OrthoDB" id="5563233at2"/>
<dbReference type="Gene3D" id="3.40.50.2300">
    <property type="match status" value="1"/>
</dbReference>
<dbReference type="InterPro" id="IPR011006">
    <property type="entry name" value="CheY-like_superfamily"/>
</dbReference>
<name>A0A5M8FVC1_9GAMM</name>
<evidence type="ECO:0000256" key="1">
    <source>
        <dbReference type="ARBA" id="ARBA00000085"/>
    </source>
</evidence>
<organism evidence="10 11">
    <name type="scientific">Thiohalocapsa marina</name>
    <dbReference type="NCBI Taxonomy" id="424902"/>
    <lineage>
        <taxon>Bacteria</taxon>
        <taxon>Pseudomonadati</taxon>
        <taxon>Pseudomonadota</taxon>
        <taxon>Gammaproteobacteria</taxon>
        <taxon>Chromatiales</taxon>
        <taxon>Chromatiaceae</taxon>
        <taxon>Thiohalocapsa</taxon>
    </lineage>
</organism>
<dbReference type="GO" id="GO:0000155">
    <property type="term" value="F:phosphorelay sensor kinase activity"/>
    <property type="evidence" value="ECO:0007669"/>
    <property type="project" value="InterPro"/>
</dbReference>
<dbReference type="EMBL" id="VWXX01000001">
    <property type="protein sequence ID" value="KAA6187762.1"/>
    <property type="molecule type" value="Genomic_DNA"/>
</dbReference>
<comment type="catalytic activity">
    <reaction evidence="1">
        <text>ATP + protein L-histidine = ADP + protein N-phospho-L-histidine.</text>
        <dbReference type="EC" id="2.7.13.3"/>
    </reaction>
</comment>
<keyword evidence="3 7" id="KW-0597">Phosphoprotein</keyword>
<dbReference type="InterPro" id="IPR003661">
    <property type="entry name" value="HisK_dim/P_dom"/>
</dbReference>
<dbReference type="Gene3D" id="3.30.565.10">
    <property type="entry name" value="Histidine kinase-like ATPase, C-terminal domain"/>
    <property type="match status" value="1"/>
</dbReference>
<dbReference type="Pfam" id="PF00072">
    <property type="entry name" value="Response_reg"/>
    <property type="match status" value="1"/>
</dbReference>
<dbReference type="InterPro" id="IPR036890">
    <property type="entry name" value="HATPase_C_sf"/>
</dbReference>
<feature type="modified residue" description="4-aspartylphosphate" evidence="7">
    <location>
        <position position="82"/>
    </location>
</feature>
<keyword evidence="4" id="KW-0808">Transferase</keyword>
<evidence type="ECO:0000256" key="3">
    <source>
        <dbReference type="ARBA" id="ARBA00022553"/>
    </source>
</evidence>
<evidence type="ECO:0000256" key="5">
    <source>
        <dbReference type="ARBA" id="ARBA00022777"/>
    </source>
</evidence>
<accession>A0A5M8FVC1</accession>
<keyword evidence="11" id="KW-1185">Reference proteome</keyword>
<dbReference type="InterPro" id="IPR004358">
    <property type="entry name" value="Sig_transdc_His_kin-like_C"/>
</dbReference>
<comment type="caution">
    <text evidence="10">The sequence shown here is derived from an EMBL/GenBank/DDBJ whole genome shotgun (WGS) entry which is preliminary data.</text>
</comment>
<dbReference type="SUPFAM" id="SSF47384">
    <property type="entry name" value="Homodimeric domain of signal transducing histidine kinase"/>
    <property type="match status" value="1"/>
</dbReference>
<dbReference type="InterPro" id="IPR005467">
    <property type="entry name" value="His_kinase_dom"/>
</dbReference>
<dbReference type="SMART" id="SM00388">
    <property type="entry name" value="HisKA"/>
    <property type="match status" value="1"/>
</dbReference>
<dbReference type="CDD" id="cd19920">
    <property type="entry name" value="REC_PA4781-like"/>
    <property type="match status" value="1"/>
</dbReference>
<evidence type="ECO:0000256" key="6">
    <source>
        <dbReference type="ARBA" id="ARBA00023012"/>
    </source>
</evidence>
<dbReference type="PROSITE" id="PS50109">
    <property type="entry name" value="HIS_KIN"/>
    <property type="match status" value="1"/>
</dbReference>
<dbReference type="InterPro" id="IPR036097">
    <property type="entry name" value="HisK_dim/P_sf"/>
</dbReference>
<dbReference type="Gene3D" id="1.10.287.130">
    <property type="match status" value="1"/>
</dbReference>
<evidence type="ECO:0000259" key="9">
    <source>
        <dbReference type="PROSITE" id="PS50110"/>
    </source>
</evidence>
<protein>
    <recommendedName>
        <fullName evidence="2">histidine kinase</fullName>
        <ecNumber evidence="2">2.7.13.3</ecNumber>
    </recommendedName>
</protein>
<dbReference type="EC" id="2.7.13.3" evidence="2"/>
<gene>
    <name evidence="10" type="ORF">F2Q65_00515</name>
</gene>
<dbReference type="GO" id="GO:0009927">
    <property type="term" value="F:histidine phosphotransfer kinase activity"/>
    <property type="evidence" value="ECO:0007669"/>
    <property type="project" value="TreeGrafter"/>
</dbReference>
<evidence type="ECO:0000256" key="7">
    <source>
        <dbReference type="PROSITE-ProRule" id="PRU00169"/>
    </source>
</evidence>
<evidence type="ECO:0000313" key="11">
    <source>
        <dbReference type="Proteomes" id="UP000322981"/>
    </source>
</evidence>
<dbReference type="PANTHER" id="PTHR43047:SF64">
    <property type="entry name" value="HISTIDINE KINASE CONTAINING CHEY-HOMOLOGOUS RECEIVER DOMAIN AND PAS DOMAIN-RELATED"/>
    <property type="match status" value="1"/>
</dbReference>
<feature type="domain" description="Histidine kinase" evidence="8">
    <location>
        <begin position="189"/>
        <end position="410"/>
    </location>
</feature>
<evidence type="ECO:0000259" key="8">
    <source>
        <dbReference type="PROSITE" id="PS50109"/>
    </source>
</evidence>
<evidence type="ECO:0000256" key="2">
    <source>
        <dbReference type="ARBA" id="ARBA00012438"/>
    </source>
</evidence>
<dbReference type="Pfam" id="PF02518">
    <property type="entry name" value="HATPase_c"/>
    <property type="match status" value="1"/>
</dbReference>
<dbReference type="Proteomes" id="UP000322981">
    <property type="component" value="Unassembled WGS sequence"/>
</dbReference>
<dbReference type="CDD" id="cd00082">
    <property type="entry name" value="HisKA"/>
    <property type="match status" value="1"/>
</dbReference>
<dbReference type="SUPFAM" id="SSF52172">
    <property type="entry name" value="CheY-like"/>
    <property type="match status" value="1"/>
</dbReference>
<dbReference type="GO" id="GO:0005886">
    <property type="term" value="C:plasma membrane"/>
    <property type="evidence" value="ECO:0007669"/>
    <property type="project" value="TreeGrafter"/>
</dbReference>
<proteinExistence type="predicted"/>
<dbReference type="InterPro" id="IPR003594">
    <property type="entry name" value="HATPase_dom"/>
</dbReference>
<keyword evidence="5" id="KW-0418">Kinase</keyword>
<dbReference type="Pfam" id="PF00512">
    <property type="entry name" value="HisKA"/>
    <property type="match status" value="1"/>
</dbReference>
<sequence>MNTQARDAPGSAPASAASPQASAQAAVDVAPARILVIDDAPTNIEILLGMLEGDYEMSFATSGPDALDLLGHIAPPDLILLDIMMPEMDGYAVCKALKQNPATRDIPVIFVTAKTDAESEIRALNLGGVDFIHKPINRGMVRARIALHLELTRHRRHLQELVIARTRELALARDAAESASRAKTALLANVGHELRTPLNHIVGETYLLRRDHADPRIGRSVGVIEQSSRQLLMLIDNILELARVESGALQLKPEAFDLEGLLVPLETRFAALAQQKGLGFARELDPRLPPRLRGDAGCLGQVLTQLLENAVKFSEQGTIRLSLRREAMRSGSMMVRFAVTDQGIGLLPEQQAAAFEDFRQGDTSLARQQGGTGLGLALCRRLTALMGGEIGVDSILGQGSCFWFCVPLELIPATTMPPSPEPVDAQRLQQVMAPLAVRLAVDDMEAQQLYADAAALLDPVLGTRRQDFAACLAAFDFERALALLREAAAAHSPPVPLE</sequence>
<dbReference type="SMART" id="SM00448">
    <property type="entry name" value="REC"/>
    <property type="match status" value="1"/>
</dbReference>
<dbReference type="FunFam" id="3.30.565.10:FF:000010">
    <property type="entry name" value="Sensor histidine kinase RcsC"/>
    <property type="match status" value="1"/>
</dbReference>
<feature type="domain" description="Response regulatory" evidence="9">
    <location>
        <begin position="33"/>
        <end position="149"/>
    </location>
</feature>
<keyword evidence="6" id="KW-0902">Two-component regulatory system</keyword>
<dbReference type="PRINTS" id="PR00344">
    <property type="entry name" value="BCTRLSENSOR"/>
</dbReference>
<dbReference type="SUPFAM" id="SSF55874">
    <property type="entry name" value="ATPase domain of HSP90 chaperone/DNA topoisomerase II/histidine kinase"/>
    <property type="match status" value="1"/>
</dbReference>